<evidence type="ECO:0000313" key="2">
    <source>
        <dbReference type="Proteomes" id="UP001367676"/>
    </source>
</evidence>
<gene>
    <name evidence="1" type="ORF">V9T40_010024</name>
</gene>
<reference evidence="1 2" key="1">
    <citation type="submission" date="2024-03" db="EMBL/GenBank/DDBJ databases">
        <title>Adaptation during the transition from Ophiocordyceps entomopathogen to insect associate is accompanied by gene loss and intensified selection.</title>
        <authorList>
            <person name="Ward C.M."/>
            <person name="Onetto C.A."/>
            <person name="Borneman A.R."/>
        </authorList>
    </citation>
    <scope>NUCLEOTIDE SEQUENCE [LARGE SCALE GENOMIC DNA]</scope>
    <source>
        <strain evidence="1">AWRI1</strain>
        <tissue evidence="1">Single Adult Female</tissue>
    </source>
</reference>
<dbReference type="EMBL" id="JBBCAQ010000017">
    <property type="protein sequence ID" value="KAK7597799.1"/>
    <property type="molecule type" value="Genomic_DNA"/>
</dbReference>
<evidence type="ECO:0000313" key="1">
    <source>
        <dbReference type="EMBL" id="KAK7597799.1"/>
    </source>
</evidence>
<dbReference type="Proteomes" id="UP001367676">
    <property type="component" value="Unassembled WGS sequence"/>
</dbReference>
<keyword evidence="2" id="KW-1185">Reference proteome</keyword>
<name>A0AAN9Y574_9HEMI</name>
<sequence length="338" mass="39830">MPIINVGLIFHQIIYGAKSAELILDGKAEVNGTCHDFIFNISEPVLETVYEKEMSNSDSDRIRVLPNSFLQTFTFTGYNLIIESNISTENEIIKSPNNQILPQLASSWLNTIFNAVNDRFVKPKIYRHNYLFFKTSKDRFLKDYAASIANKIDWLSTFGIITFQKTDLDYDYPVDEYTFEDINVTNFKNFQDCFTSSQSVFVDHRGQNLYSHRIDLMFTNQKDVIFESPTVEYFSRRRQKNRYNNYRSENENKMFNRFLVEQWSIRLLIFTNQRGIPVNNHEAKIDVDFEMIKSFDSPDRSLRSDETQFIELFEKSVAESLKPHVWNYLWIMGIQLGI</sequence>
<accession>A0AAN9Y574</accession>
<organism evidence="1 2">
    <name type="scientific">Parthenolecanium corni</name>
    <dbReference type="NCBI Taxonomy" id="536013"/>
    <lineage>
        <taxon>Eukaryota</taxon>
        <taxon>Metazoa</taxon>
        <taxon>Ecdysozoa</taxon>
        <taxon>Arthropoda</taxon>
        <taxon>Hexapoda</taxon>
        <taxon>Insecta</taxon>
        <taxon>Pterygota</taxon>
        <taxon>Neoptera</taxon>
        <taxon>Paraneoptera</taxon>
        <taxon>Hemiptera</taxon>
        <taxon>Sternorrhyncha</taxon>
        <taxon>Coccoidea</taxon>
        <taxon>Coccidae</taxon>
        <taxon>Parthenolecanium</taxon>
    </lineage>
</organism>
<comment type="caution">
    <text evidence="1">The sequence shown here is derived from an EMBL/GenBank/DDBJ whole genome shotgun (WGS) entry which is preliminary data.</text>
</comment>
<proteinExistence type="predicted"/>
<dbReference type="AlphaFoldDB" id="A0AAN9Y574"/>
<protein>
    <submittedName>
        <fullName evidence="1">Uncharacterized protein</fullName>
    </submittedName>
</protein>